<evidence type="ECO:0000313" key="2">
    <source>
        <dbReference type="EMBL" id="KHK66129.1"/>
    </source>
</evidence>
<dbReference type="OrthoDB" id="1546026at1236"/>
<protein>
    <submittedName>
        <fullName evidence="2">Uncharacterized protein</fullName>
    </submittedName>
</protein>
<gene>
    <name evidence="2" type="ORF">JZ00_04970</name>
</gene>
<reference evidence="3" key="1">
    <citation type="submission" date="2015-03" db="EMBL/GenBank/DDBJ databases">
        <title>Pseudomonas frederiksbergensis hydrocarbon degrader.</title>
        <authorList>
            <person name="Brown L.M."/>
            <person name="Ruiz O.N."/>
            <person name="Mueller S."/>
            <person name="Gunasekera T.S."/>
        </authorList>
    </citation>
    <scope>NUCLEOTIDE SEQUENCE [LARGE SCALE GENOMIC DNA]</scope>
    <source>
        <strain evidence="3">SI8</strain>
    </source>
</reference>
<sequence>MPLSRDQTSDPCLFLPPSGRRAVGALRKWMLFEAASNAPVQTSPALGAREPASPKAPPPAELCEHYA</sequence>
<dbReference type="EMBL" id="JQGJ01000002">
    <property type="protein sequence ID" value="KHK66129.1"/>
    <property type="molecule type" value="Genomic_DNA"/>
</dbReference>
<dbReference type="Proteomes" id="UP000030949">
    <property type="component" value="Unassembled WGS sequence"/>
</dbReference>
<dbReference type="AlphaFoldDB" id="A0A0B1Z519"/>
<proteinExistence type="predicted"/>
<name>A0A0B1Z519_9PSED</name>
<comment type="caution">
    <text evidence="2">The sequence shown here is derived from an EMBL/GenBank/DDBJ whole genome shotgun (WGS) entry which is preliminary data.</text>
</comment>
<evidence type="ECO:0000256" key="1">
    <source>
        <dbReference type="SAM" id="MobiDB-lite"/>
    </source>
</evidence>
<feature type="region of interest" description="Disordered" evidence="1">
    <location>
        <begin position="42"/>
        <end position="67"/>
    </location>
</feature>
<organism evidence="2 3">
    <name type="scientific">Pseudomonas frederiksbergensis</name>
    <dbReference type="NCBI Taxonomy" id="104087"/>
    <lineage>
        <taxon>Bacteria</taxon>
        <taxon>Pseudomonadati</taxon>
        <taxon>Pseudomonadota</taxon>
        <taxon>Gammaproteobacteria</taxon>
        <taxon>Pseudomonadales</taxon>
        <taxon>Pseudomonadaceae</taxon>
        <taxon>Pseudomonas</taxon>
    </lineage>
</organism>
<evidence type="ECO:0000313" key="3">
    <source>
        <dbReference type="Proteomes" id="UP000030949"/>
    </source>
</evidence>
<accession>A0A0B1Z519</accession>
<dbReference type="RefSeq" id="WP_039589176.1">
    <property type="nucleotide sequence ID" value="NZ_CP142104.1"/>
</dbReference>